<reference evidence="6" key="1">
    <citation type="submission" date="2017-05" db="EMBL/GenBank/DDBJ databases">
        <authorList>
            <person name="Lin X."/>
        </authorList>
    </citation>
    <scope>NUCLEOTIDE SEQUENCE [LARGE SCALE GENOMIC DNA]</scope>
    <source>
        <strain evidence="6">JLT2012</strain>
    </source>
</reference>
<organism evidence="5 6">
    <name type="scientific">Pacificimonas flava</name>
    <dbReference type="NCBI Taxonomy" id="1234595"/>
    <lineage>
        <taxon>Bacteria</taxon>
        <taxon>Pseudomonadati</taxon>
        <taxon>Pseudomonadota</taxon>
        <taxon>Alphaproteobacteria</taxon>
        <taxon>Sphingomonadales</taxon>
        <taxon>Sphingosinicellaceae</taxon>
        <taxon>Pacificimonas</taxon>
    </lineage>
</organism>
<dbReference type="RefSeq" id="WP_088713721.1">
    <property type="nucleotide sequence ID" value="NZ_NFZT01000007.1"/>
</dbReference>
<name>A0A219B0S0_9SPHN</name>
<dbReference type="AlphaFoldDB" id="A0A219B0S0"/>
<comment type="caution">
    <text evidence="5">The sequence shown here is derived from an EMBL/GenBank/DDBJ whole genome shotgun (WGS) entry which is preliminary data.</text>
</comment>
<dbReference type="InterPro" id="IPR036388">
    <property type="entry name" value="WH-like_DNA-bd_sf"/>
</dbReference>
<evidence type="ECO:0000259" key="4">
    <source>
        <dbReference type="Pfam" id="PF12802"/>
    </source>
</evidence>
<keyword evidence="6" id="KW-1185">Reference proteome</keyword>
<dbReference type="GO" id="GO:0003677">
    <property type="term" value="F:DNA binding"/>
    <property type="evidence" value="ECO:0007669"/>
    <property type="project" value="UniProtKB-KW"/>
</dbReference>
<keyword evidence="3" id="KW-0804">Transcription</keyword>
<protein>
    <recommendedName>
        <fullName evidence="4">HTH marR-type domain-containing protein</fullName>
    </recommendedName>
</protein>
<evidence type="ECO:0000313" key="5">
    <source>
        <dbReference type="EMBL" id="OWV31927.1"/>
    </source>
</evidence>
<dbReference type="SUPFAM" id="SSF46785">
    <property type="entry name" value="Winged helix' DNA-binding domain"/>
    <property type="match status" value="1"/>
</dbReference>
<dbReference type="Gene3D" id="1.10.10.10">
    <property type="entry name" value="Winged helix-like DNA-binding domain superfamily/Winged helix DNA-binding domain"/>
    <property type="match status" value="1"/>
</dbReference>
<evidence type="ECO:0000256" key="3">
    <source>
        <dbReference type="ARBA" id="ARBA00023163"/>
    </source>
</evidence>
<proteinExistence type="predicted"/>
<sequence>MRQADSGLPRILGQIWALLVTIGEPLTAAEIAGLLSVSRASVSTNTALLLNMGLIEKQPVSGKRTVQFAVRKHPYRHFLRVLTDRMQTMSRVVGEMAEATDRPGSQATLEDLAAFYRSMEAAFRSVRYPPSGADGRDGQDG</sequence>
<dbReference type="OrthoDB" id="2733322at2"/>
<gene>
    <name evidence="5" type="ORF">B5C34_15645</name>
</gene>
<keyword evidence="2" id="KW-0238">DNA-binding</keyword>
<dbReference type="GO" id="GO:0003700">
    <property type="term" value="F:DNA-binding transcription factor activity"/>
    <property type="evidence" value="ECO:0007669"/>
    <property type="project" value="InterPro"/>
</dbReference>
<dbReference type="Pfam" id="PF12802">
    <property type="entry name" value="MarR_2"/>
    <property type="match status" value="1"/>
</dbReference>
<accession>A0A219B0S0</accession>
<dbReference type="PANTHER" id="PTHR38465">
    <property type="entry name" value="HTH-TYPE TRANSCRIPTIONAL REGULATOR MJ1563-RELATED"/>
    <property type="match status" value="1"/>
</dbReference>
<dbReference type="Proteomes" id="UP000198462">
    <property type="component" value="Unassembled WGS sequence"/>
</dbReference>
<evidence type="ECO:0000256" key="1">
    <source>
        <dbReference type="ARBA" id="ARBA00023015"/>
    </source>
</evidence>
<dbReference type="EMBL" id="NFZT01000007">
    <property type="protein sequence ID" value="OWV31927.1"/>
    <property type="molecule type" value="Genomic_DNA"/>
</dbReference>
<dbReference type="PANTHER" id="PTHR38465:SF1">
    <property type="entry name" value="HTH-TYPE TRANSCRIPTIONAL REGULATOR MJ1563-RELATED"/>
    <property type="match status" value="1"/>
</dbReference>
<dbReference type="InterPro" id="IPR000835">
    <property type="entry name" value="HTH_MarR-typ"/>
</dbReference>
<keyword evidence="1" id="KW-0805">Transcription regulation</keyword>
<dbReference type="InterPro" id="IPR052362">
    <property type="entry name" value="HTH-GbsR_regulator"/>
</dbReference>
<dbReference type="InterPro" id="IPR036390">
    <property type="entry name" value="WH_DNA-bd_sf"/>
</dbReference>
<evidence type="ECO:0000313" key="6">
    <source>
        <dbReference type="Proteomes" id="UP000198462"/>
    </source>
</evidence>
<evidence type="ECO:0000256" key="2">
    <source>
        <dbReference type="ARBA" id="ARBA00023125"/>
    </source>
</evidence>
<feature type="domain" description="HTH marR-type" evidence="4">
    <location>
        <begin position="6"/>
        <end position="61"/>
    </location>
</feature>